<comment type="caution">
    <text evidence="3">The sequence shown here is derived from an EMBL/GenBank/DDBJ whole genome shotgun (WGS) entry which is preliminary data.</text>
</comment>
<dbReference type="CDD" id="cd05233">
    <property type="entry name" value="SDR_c"/>
    <property type="match status" value="1"/>
</dbReference>
<dbReference type="Proteomes" id="UP001182556">
    <property type="component" value="Unassembled WGS sequence"/>
</dbReference>
<organism evidence="3 4">
    <name type="scientific">Papiliotrema laurentii</name>
    <name type="common">Cryptococcus laurentii</name>
    <dbReference type="NCBI Taxonomy" id="5418"/>
    <lineage>
        <taxon>Eukaryota</taxon>
        <taxon>Fungi</taxon>
        <taxon>Dikarya</taxon>
        <taxon>Basidiomycota</taxon>
        <taxon>Agaricomycotina</taxon>
        <taxon>Tremellomycetes</taxon>
        <taxon>Tremellales</taxon>
        <taxon>Rhynchogastremaceae</taxon>
        <taxon>Papiliotrema</taxon>
    </lineage>
</organism>
<dbReference type="PANTHER" id="PTHR24321">
    <property type="entry name" value="DEHYDROGENASES, SHORT CHAIN"/>
    <property type="match status" value="1"/>
</dbReference>
<reference evidence="3" key="1">
    <citation type="submission" date="2023-02" db="EMBL/GenBank/DDBJ databases">
        <title>Identification and recombinant expression of a fungal hydrolase from Papiliotrema laurentii that hydrolyzes apple cutin and clears colloidal polyester polyurethane.</title>
        <authorList>
            <consortium name="DOE Joint Genome Institute"/>
            <person name="Roman V.A."/>
            <person name="Bojanowski C."/>
            <person name="Crable B.R."/>
            <person name="Wagner D.N."/>
            <person name="Hung C.S."/>
            <person name="Nadeau L.J."/>
            <person name="Schratz L."/>
            <person name="Haridas S."/>
            <person name="Pangilinan J."/>
            <person name="Lipzen A."/>
            <person name="Na H."/>
            <person name="Yan M."/>
            <person name="Ng V."/>
            <person name="Grigoriev I.V."/>
            <person name="Spatafora J.W."/>
            <person name="Barlow D."/>
            <person name="Biffinger J."/>
            <person name="Kelley-Loughnane N."/>
            <person name="Varaljay V.A."/>
            <person name="Crookes-Goodson W.J."/>
        </authorList>
    </citation>
    <scope>NUCLEOTIDE SEQUENCE</scope>
    <source>
        <strain evidence="3">5307AH</strain>
    </source>
</reference>
<accession>A0AAD9FQ38</accession>
<gene>
    <name evidence="3" type="ORF">DB88DRAFT_492781</name>
</gene>
<comment type="similarity">
    <text evidence="1">Belongs to the short-chain dehydrogenases/reductases (SDR) family.</text>
</comment>
<keyword evidence="2" id="KW-0560">Oxidoreductase</keyword>
<dbReference type="GO" id="GO:0016491">
    <property type="term" value="F:oxidoreductase activity"/>
    <property type="evidence" value="ECO:0007669"/>
    <property type="project" value="UniProtKB-KW"/>
</dbReference>
<name>A0AAD9FQ38_PAPLA</name>
<evidence type="ECO:0000313" key="3">
    <source>
        <dbReference type="EMBL" id="KAK1923878.1"/>
    </source>
</evidence>
<dbReference type="AlphaFoldDB" id="A0AAD9FQ38"/>
<dbReference type="SUPFAM" id="SSF51735">
    <property type="entry name" value="NAD(P)-binding Rossmann-fold domains"/>
    <property type="match status" value="1"/>
</dbReference>
<evidence type="ECO:0000313" key="4">
    <source>
        <dbReference type="Proteomes" id="UP001182556"/>
    </source>
</evidence>
<dbReference type="Pfam" id="PF13561">
    <property type="entry name" value="adh_short_C2"/>
    <property type="match status" value="1"/>
</dbReference>
<evidence type="ECO:0000256" key="2">
    <source>
        <dbReference type="ARBA" id="ARBA00023002"/>
    </source>
</evidence>
<dbReference type="Gene3D" id="3.40.50.720">
    <property type="entry name" value="NAD(P)-binding Rossmann-like Domain"/>
    <property type="match status" value="1"/>
</dbReference>
<sequence>MDPKMNGVAVVTGAGGVGIGNATAKAFVKAGCSRIAITDIQAESLNTTAQQLREINPSVEILQQAFDVSNPTSVEAFFNEIKAKFGRIDYAINCAGIIGQACTSSELSLDEFDKINSVNYRGVFLCSKKELEIMKEQDYATEGHRRQRGSIVNIASQLGLVGRADAPAYCASKSAVIGLTRCDAIDHSKYGIRINALCPGIVATPLCIRPDAPADDPYAHLKPEIEASPMKRMGQPDEIADICVFLSSEKASFVQGAAWVADGGYIIA</sequence>
<dbReference type="InterPro" id="IPR002347">
    <property type="entry name" value="SDR_fam"/>
</dbReference>
<dbReference type="PRINTS" id="PR00080">
    <property type="entry name" value="SDRFAMILY"/>
</dbReference>
<evidence type="ECO:0000256" key="1">
    <source>
        <dbReference type="ARBA" id="ARBA00006484"/>
    </source>
</evidence>
<protein>
    <submittedName>
        <fullName evidence="3">Oxidoreductase</fullName>
    </submittedName>
</protein>
<dbReference type="PANTHER" id="PTHR24321:SF12">
    <property type="entry name" value="SHORT-CHAIN DEHYDROGENASE_REDUCTASE FAMILY, PUTATIVE (AFU_ORTHOLOGUE AFUA_5G14340)-RELATED"/>
    <property type="match status" value="1"/>
</dbReference>
<keyword evidence="4" id="KW-1185">Reference proteome</keyword>
<dbReference type="PRINTS" id="PR00081">
    <property type="entry name" value="GDHRDH"/>
</dbReference>
<dbReference type="FunFam" id="3.40.50.720:FF:000084">
    <property type="entry name" value="Short-chain dehydrogenase reductase"/>
    <property type="match status" value="1"/>
</dbReference>
<dbReference type="InterPro" id="IPR036291">
    <property type="entry name" value="NAD(P)-bd_dom_sf"/>
</dbReference>
<dbReference type="EMBL" id="JAODAN010000006">
    <property type="protein sequence ID" value="KAK1923878.1"/>
    <property type="molecule type" value="Genomic_DNA"/>
</dbReference>
<proteinExistence type="inferred from homology"/>